<dbReference type="InterPro" id="IPR002156">
    <property type="entry name" value="RNaseH_domain"/>
</dbReference>
<dbReference type="EMBL" id="JXTB01000130">
    <property type="protein sequence ID" value="PON60459.1"/>
    <property type="molecule type" value="Genomic_DNA"/>
</dbReference>
<dbReference type="STRING" id="3476.A0A2P5CHD3"/>
<dbReference type="AlphaFoldDB" id="A0A2P5CHD3"/>
<dbReference type="OrthoDB" id="1906820at2759"/>
<accession>A0A2P5CHD3</accession>
<dbReference type="InterPro" id="IPR053151">
    <property type="entry name" value="RNase_H-like"/>
</dbReference>
<comment type="caution">
    <text evidence="2">The sequence shown here is derived from an EMBL/GenBank/DDBJ whole genome shotgun (WGS) entry which is preliminary data.</text>
</comment>
<dbReference type="PANTHER" id="PTHR47723:SF19">
    <property type="entry name" value="POLYNUCLEOTIDYL TRANSFERASE, RIBONUCLEASE H-LIKE SUPERFAMILY PROTEIN"/>
    <property type="match status" value="1"/>
</dbReference>
<dbReference type="GO" id="GO:0003676">
    <property type="term" value="F:nucleic acid binding"/>
    <property type="evidence" value="ECO:0007669"/>
    <property type="project" value="InterPro"/>
</dbReference>
<evidence type="ECO:0000313" key="3">
    <source>
        <dbReference type="Proteomes" id="UP000237105"/>
    </source>
</evidence>
<feature type="domain" description="RNase H type-1" evidence="1">
    <location>
        <begin position="27"/>
        <end position="149"/>
    </location>
</feature>
<dbReference type="CDD" id="cd06222">
    <property type="entry name" value="RNase_H_like"/>
    <property type="match status" value="1"/>
</dbReference>
<dbReference type="InterPro" id="IPR044730">
    <property type="entry name" value="RNase_H-like_dom_plant"/>
</dbReference>
<proteinExistence type="predicted"/>
<dbReference type="Gene3D" id="3.30.420.10">
    <property type="entry name" value="Ribonuclease H-like superfamily/Ribonuclease H"/>
    <property type="match status" value="1"/>
</dbReference>
<evidence type="ECO:0000313" key="2">
    <source>
        <dbReference type="EMBL" id="PON60459.1"/>
    </source>
</evidence>
<dbReference type="InterPro" id="IPR036397">
    <property type="entry name" value="RNaseH_sf"/>
</dbReference>
<reference evidence="3" key="1">
    <citation type="submission" date="2016-06" db="EMBL/GenBank/DDBJ databases">
        <title>Parallel loss of symbiosis genes in relatives of nitrogen-fixing non-legume Parasponia.</title>
        <authorList>
            <person name="Van Velzen R."/>
            <person name="Holmer R."/>
            <person name="Bu F."/>
            <person name="Rutten L."/>
            <person name="Van Zeijl A."/>
            <person name="Liu W."/>
            <person name="Santuari L."/>
            <person name="Cao Q."/>
            <person name="Sharma T."/>
            <person name="Shen D."/>
            <person name="Roswanjaya Y."/>
            <person name="Wardhani T."/>
            <person name="Kalhor M.S."/>
            <person name="Jansen J."/>
            <person name="Van den Hoogen J."/>
            <person name="Gungor B."/>
            <person name="Hartog M."/>
            <person name="Hontelez J."/>
            <person name="Verver J."/>
            <person name="Yang W.-C."/>
            <person name="Schijlen E."/>
            <person name="Repin R."/>
            <person name="Schilthuizen M."/>
            <person name="Schranz E."/>
            <person name="Heidstra R."/>
            <person name="Miyata K."/>
            <person name="Fedorova E."/>
            <person name="Kohlen W."/>
            <person name="Bisseling T."/>
            <person name="Smit S."/>
            <person name="Geurts R."/>
        </authorList>
    </citation>
    <scope>NUCLEOTIDE SEQUENCE [LARGE SCALE GENOMIC DNA]</scope>
    <source>
        <strain evidence="3">cv. WU1-14</strain>
    </source>
</reference>
<sequence>MSATTYFRPAPNAGPWSPPSLNQFKLNVDAAAVNNHDGEVGIGAVMRGSRGQVYGAMATKIYGHFNPLLAECLALREGTSFAVHHKFFILEIESDSKNAVEAFHQKAALSTESPIIYDTIFNCSKLGNVTCKYIPRSRNIVAHNFAKYALRCTTNSWWCFETPHCVYADVLTDIPFQ</sequence>
<dbReference type="GO" id="GO:0004523">
    <property type="term" value="F:RNA-DNA hybrid ribonuclease activity"/>
    <property type="evidence" value="ECO:0007669"/>
    <property type="project" value="InterPro"/>
</dbReference>
<dbReference type="Proteomes" id="UP000237105">
    <property type="component" value="Unassembled WGS sequence"/>
</dbReference>
<dbReference type="Pfam" id="PF13456">
    <property type="entry name" value="RVT_3"/>
    <property type="match status" value="1"/>
</dbReference>
<keyword evidence="3" id="KW-1185">Reference proteome</keyword>
<dbReference type="SUPFAM" id="SSF53098">
    <property type="entry name" value="Ribonuclease H-like"/>
    <property type="match status" value="1"/>
</dbReference>
<protein>
    <submittedName>
        <fullName evidence="2">Ribonuclease H-like domain containing protein</fullName>
    </submittedName>
</protein>
<dbReference type="PANTHER" id="PTHR47723">
    <property type="entry name" value="OS05G0353850 PROTEIN"/>
    <property type="match status" value="1"/>
</dbReference>
<evidence type="ECO:0000259" key="1">
    <source>
        <dbReference type="Pfam" id="PF13456"/>
    </source>
</evidence>
<name>A0A2P5CHD3_PARAD</name>
<dbReference type="InterPro" id="IPR012337">
    <property type="entry name" value="RNaseH-like_sf"/>
</dbReference>
<gene>
    <name evidence="2" type="ORF">PanWU01x14_152560</name>
</gene>
<organism evidence="2 3">
    <name type="scientific">Parasponia andersonii</name>
    <name type="common">Sponia andersonii</name>
    <dbReference type="NCBI Taxonomy" id="3476"/>
    <lineage>
        <taxon>Eukaryota</taxon>
        <taxon>Viridiplantae</taxon>
        <taxon>Streptophyta</taxon>
        <taxon>Embryophyta</taxon>
        <taxon>Tracheophyta</taxon>
        <taxon>Spermatophyta</taxon>
        <taxon>Magnoliopsida</taxon>
        <taxon>eudicotyledons</taxon>
        <taxon>Gunneridae</taxon>
        <taxon>Pentapetalae</taxon>
        <taxon>rosids</taxon>
        <taxon>fabids</taxon>
        <taxon>Rosales</taxon>
        <taxon>Cannabaceae</taxon>
        <taxon>Parasponia</taxon>
    </lineage>
</organism>